<dbReference type="Pfam" id="PF00583">
    <property type="entry name" value="Acetyltransf_1"/>
    <property type="match status" value="1"/>
</dbReference>
<dbReference type="CDD" id="cd04301">
    <property type="entry name" value="NAT_SF"/>
    <property type="match status" value="1"/>
</dbReference>
<feature type="domain" description="N-acetyltransferase" evidence="1">
    <location>
        <begin position="4"/>
        <end position="150"/>
    </location>
</feature>
<dbReference type="EMBL" id="BAABBW010000004">
    <property type="protein sequence ID" value="GAA4177283.1"/>
    <property type="molecule type" value="Genomic_DNA"/>
</dbReference>
<evidence type="ECO:0000313" key="3">
    <source>
        <dbReference type="Proteomes" id="UP001501079"/>
    </source>
</evidence>
<dbReference type="PROSITE" id="PS51186">
    <property type="entry name" value="GNAT"/>
    <property type="match status" value="1"/>
</dbReference>
<dbReference type="Gene3D" id="3.40.630.30">
    <property type="match status" value="1"/>
</dbReference>
<dbReference type="RefSeq" id="WP_344755061.1">
    <property type="nucleotide sequence ID" value="NZ_BAABBW010000004.1"/>
</dbReference>
<dbReference type="InterPro" id="IPR016181">
    <property type="entry name" value="Acyl_CoA_acyltransferase"/>
</dbReference>
<comment type="caution">
    <text evidence="2">The sequence shown here is derived from an EMBL/GenBank/DDBJ whole genome shotgun (WGS) entry which is preliminary data.</text>
</comment>
<reference evidence="3" key="1">
    <citation type="journal article" date="2019" name="Int. J. Syst. Evol. Microbiol.">
        <title>The Global Catalogue of Microorganisms (GCM) 10K type strain sequencing project: providing services to taxonomists for standard genome sequencing and annotation.</title>
        <authorList>
            <consortium name="The Broad Institute Genomics Platform"/>
            <consortium name="The Broad Institute Genome Sequencing Center for Infectious Disease"/>
            <person name="Wu L."/>
            <person name="Ma J."/>
        </authorList>
    </citation>
    <scope>NUCLEOTIDE SEQUENCE [LARGE SCALE GENOMIC DNA]</scope>
    <source>
        <strain evidence="3">JCM 17591</strain>
    </source>
</reference>
<protein>
    <submittedName>
        <fullName evidence="2">GNAT family N-acetyltransferase</fullName>
    </submittedName>
</protein>
<evidence type="ECO:0000259" key="1">
    <source>
        <dbReference type="PROSITE" id="PS51186"/>
    </source>
</evidence>
<sequence>MADLRLEELSASNIAAANALSLKPGQEQYVTPVSYSAAAVIINPATSWQRVIVDGDDVVAFIQADFDPQAASEEFRSILWRINVDADDQGRGVGRFAVEALADEARKRGLDALYVLWEPGEDGPEAFFLRTGFEPIGETSYGDTIGKRAL</sequence>
<organism evidence="2 3">
    <name type="scientific">Gryllotalpicola koreensis</name>
    <dbReference type="NCBI Taxonomy" id="993086"/>
    <lineage>
        <taxon>Bacteria</taxon>
        <taxon>Bacillati</taxon>
        <taxon>Actinomycetota</taxon>
        <taxon>Actinomycetes</taxon>
        <taxon>Micrococcales</taxon>
        <taxon>Microbacteriaceae</taxon>
        <taxon>Gryllotalpicola</taxon>
    </lineage>
</organism>
<dbReference type="Proteomes" id="UP001501079">
    <property type="component" value="Unassembled WGS sequence"/>
</dbReference>
<proteinExistence type="predicted"/>
<evidence type="ECO:0000313" key="2">
    <source>
        <dbReference type="EMBL" id="GAA4177283.1"/>
    </source>
</evidence>
<dbReference type="InterPro" id="IPR000182">
    <property type="entry name" value="GNAT_dom"/>
</dbReference>
<accession>A0ABP8A410</accession>
<keyword evidence="3" id="KW-1185">Reference proteome</keyword>
<dbReference type="SUPFAM" id="SSF55729">
    <property type="entry name" value="Acyl-CoA N-acyltransferases (Nat)"/>
    <property type="match status" value="1"/>
</dbReference>
<gene>
    <name evidence="2" type="ORF">GCM10022287_25870</name>
</gene>
<name>A0ABP8A410_9MICO</name>